<evidence type="ECO:0000313" key="1">
    <source>
        <dbReference type="EMBL" id="CAG5000188.1"/>
    </source>
</evidence>
<sequence length="81" mass="9376">MNTPQPPRWSKALLRWLHPENTIEEVEGDLDELYAYSVQRVGKTRLLCVTYSMSQPFCRHLSAGVSKKQNMNNHFLLALIC</sequence>
<gene>
    <name evidence="1" type="ORF">DYBT9275_02411</name>
</gene>
<proteinExistence type="predicted"/>
<dbReference type="Proteomes" id="UP000680038">
    <property type="component" value="Unassembled WGS sequence"/>
</dbReference>
<keyword evidence="2" id="KW-1185">Reference proteome</keyword>
<dbReference type="RefSeq" id="WP_215239048.1">
    <property type="nucleotide sequence ID" value="NZ_CAJRAF010000002.1"/>
</dbReference>
<protein>
    <submittedName>
        <fullName evidence="1">Uncharacterized protein</fullName>
    </submittedName>
</protein>
<dbReference type="NCBIfam" id="NF038404">
    <property type="entry name" value="perm_prefix_2"/>
    <property type="match status" value="1"/>
</dbReference>
<dbReference type="EMBL" id="CAJRAF010000002">
    <property type="protein sequence ID" value="CAG5000188.1"/>
    <property type="molecule type" value="Genomic_DNA"/>
</dbReference>
<accession>A0A916JC52</accession>
<dbReference type="InterPro" id="IPR047699">
    <property type="entry name" value="Permease_put_prefix"/>
</dbReference>
<name>A0A916JC52_9BACT</name>
<reference evidence="1" key="1">
    <citation type="submission" date="2021-04" db="EMBL/GenBank/DDBJ databases">
        <authorList>
            <person name="Rodrigo-Torres L."/>
            <person name="Arahal R. D."/>
            <person name="Lucena T."/>
        </authorList>
    </citation>
    <scope>NUCLEOTIDE SEQUENCE</scope>
    <source>
        <strain evidence="1">CECT 9275</strain>
    </source>
</reference>
<evidence type="ECO:0000313" key="2">
    <source>
        <dbReference type="Proteomes" id="UP000680038"/>
    </source>
</evidence>
<organism evidence="1 2">
    <name type="scientific">Dyadobacter helix</name>
    <dbReference type="NCBI Taxonomy" id="2822344"/>
    <lineage>
        <taxon>Bacteria</taxon>
        <taxon>Pseudomonadati</taxon>
        <taxon>Bacteroidota</taxon>
        <taxon>Cytophagia</taxon>
        <taxon>Cytophagales</taxon>
        <taxon>Spirosomataceae</taxon>
        <taxon>Dyadobacter</taxon>
    </lineage>
</organism>
<dbReference type="AlphaFoldDB" id="A0A916JC52"/>
<comment type="caution">
    <text evidence="1">The sequence shown here is derived from an EMBL/GenBank/DDBJ whole genome shotgun (WGS) entry which is preliminary data.</text>
</comment>